<dbReference type="AlphaFoldDB" id="A0AA87W6S5"/>
<sequence length="73" mass="8128">MDKTPNTALKRSFRVEEFAARNSISRSQVYIELKEGRLNARKVGSATLITIEDETAWLASLPQANPSHGERVA</sequence>
<evidence type="ECO:0000313" key="2">
    <source>
        <dbReference type="Proteomes" id="UP000625079"/>
    </source>
</evidence>
<reference evidence="1" key="2">
    <citation type="submission" date="2022-12" db="EMBL/GenBank/DDBJ databases">
        <authorList>
            <person name="Sun Q."/>
            <person name="Zhou Y."/>
        </authorList>
    </citation>
    <scope>NUCLEOTIDE SEQUENCE</scope>
    <source>
        <strain evidence="1">CGMCC 1.15034</strain>
    </source>
</reference>
<organism evidence="1 2">
    <name type="scientific">Bradyrhizobium guangdongense</name>
    <dbReference type="NCBI Taxonomy" id="1325090"/>
    <lineage>
        <taxon>Bacteria</taxon>
        <taxon>Pseudomonadati</taxon>
        <taxon>Pseudomonadota</taxon>
        <taxon>Alphaproteobacteria</taxon>
        <taxon>Hyphomicrobiales</taxon>
        <taxon>Nitrobacteraceae</taxon>
        <taxon>Bradyrhizobium</taxon>
    </lineage>
</organism>
<dbReference type="RefSeq" id="WP_208764252.1">
    <property type="nucleotide sequence ID" value="NZ_BMHC01000004.1"/>
</dbReference>
<evidence type="ECO:0000313" key="1">
    <source>
        <dbReference type="EMBL" id="GGI23773.1"/>
    </source>
</evidence>
<reference evidence="1" key="1">
    <citation type="journal article" date="2014" name="Int. J. Syst. Evol. Microbiol.">
        <title>Complete genome sequence of Corynebacterium casei LMG S-19264T (=DSM 44701T), isolated from a smear-ripened cheese.</title>
        <authorList>
            <consortium name="US DOE Joint Genome Institute (JGI-PGF)"/>
            <person name="Walter F."/>
            <person name="Albersmeier A."/>
            <person name="Kalinowski J."/>
            <person name="Ruckert C."/>
        </authorList>
    </citation>
    <scope>NUCLEOTIDE SEQUENCE</scope>
    <source>
        <strain evidence="1">CGMCC 1.15034</strain>
    </source>
</reference>
<protein>
    <submittedName>
        <fullName evidence="1">Uncharacterized protein</fullName>
    </submittedName>
</protein>
<comment type="caution">
    <text evidence="1">The sequence shown here is derived from an EMBL/GenBank/DDBJ whole genome shotgun (WGS) entry which is preliminary data.</text>
</comment>
<gene>
    <name evidence="1" type="ORF">GCM10010987_26060</name>
</gene>
<dbReference type="EMBL" id="BMHC01000004">
    <property type="protein sequence ID" value="GGI23773.1"/>
    <property type="molecule type" value="Genomic_DNA"/>
</dbReference>
<proteinExistence type="predicted"/>
<name>A0AA87W6S5_9BRAD</name>
<dbReference type="Proteomes" id="UP000625079">
    <property type="component" value="Unassembled WGS sequence"/>
</dbReference>
<accession>A0AA87W6S5</accession>